<accession>A0ABU4RWP0</accession>
<comment type="caution">
    <text evidence="7">The sequence shown here is derived from an EMBL/GenBank/DDBJ whole genome shotgun (WGS) entry which is preliminary data.</text>
</comment>
<evidence type="ECO:0000256" key="3">
    <source>
        <dbReference type="ARBA" id="ARBA00023139"/>
    </source>
</evidence>
<dbReference type="RefSeq" id="WP_302723216.1">
    <property type="nucleotide sequence ID" value="NZ_JAULRU010000583.1"/>
</dbReference>
<dbReference type="HAMAP" id="MF_01186">
    <property type="entry name" value="LPS_assembly_LptE"/>
    <property type="match status" value="1"/>
</dbReference>
<dbReference type="PANTHER" id="PTHR38098:SF1">
    <property type="entry name" value="LPS-ASSEMBLY LIPOPROTEIN LPTE"/>
    <property type="match status" value="1"/>
</dbReference>
<evidence type="ECO:0000256" key="4">
    <source>
        <dbReference type="ARBA" id="ARBA00023237"/>
    </source>
</evidence>
<comment type="subcellular location">
    <subcellularLocation>
        <location evidence="6">Cell outer membrane</location>
        <topology evidence="6">Lipid-anchor</topology>
    </subcellularLocation>
</comment>
<dbReference type="InterPro" id="IPR007485">
    <property type="entry name" value="LPS_assembly_LptE"/>
</dbReference>
<keyword evidence="5 6" id="KW-0449">Lipoprotein</keyword>
<evidence type="ECO:0000256" key="1">
    <source>
        <dbReference type="ARBA" id="ARBA00022729"/>
    </source>
</evidence>
<keyword evidence="8" id="KW-1185">Reference proteome</keyword>
<evidence type="ECO:0000256" key="6">
    <source>
        <dbReference type="HAMAP-Rule" id="MF_01186"/>
    </source>
</evidence>
<evidence type="ECO:0000256" key="5">
    <source>
        <dbReference type="ARBA" id="ARBA00023288"/>
    </source>
</evidence>
<dbReference type="Pfam" id="PF04390">
    <property type="entry name" value="LptE"/>
    <property type="match status" value="1"/>
</dbReference>
<protein>
    <recommendedName>
        <fullName evidence="6">LPS-assembly lipoprotein LptE</fullName>
    </recommendedName>
</protein>
<comment type="similarity">
    <text evidence="6">Belongs to the LptE lipoprotein family.</text>
</comment>
<sequence>MTVRMFAIWAMLVTGVLAGCGWQVRGNLLPPLALDSVRIASSEQYTPLLQILTDAFVENDIDVVGAGEKAQYVLVLEDEDLRKRTVGVGTDSLAAAFELQLSQPFQWFDTQAVAVTSPLSAIVTRSLDASDTTGIEREQELLLDDMRRELVQQILRQSYFQLQPEQAAQE</sequence>
<keyword evidence="4 6" id="KW-0998">Cell outer membrane</keyword>
<keyword evidence="3 6" id="KW-0564">Palmitate</keyword>
<reference evidence="7 8" key="1">
    <citation type="submission" date="2023-11" db="EMBL/GenBank/DDBJ databases">
        <title>Gilvimarinus fulvus sp. nov., isolated from the surface of Kelp.</title>
        <authorList>
            <person name="Sun Y.Y."/>
            <person name="Gong Y."/>
            <person name="Du Z.J."/>
        </authorList>
    </citation>
    <scope>NUCLEOTIDE SEQUENCE [LARGE SCALE GENOMIC DNA]</scope>
    <source>
        <strain evidence="7 8">SDUM040013</strain>
    </source>
</reference>
<gene>
    <name evidence="6 7" type="primary">lptE</name>
    <name evidence="7" type="ORF">SCD92_01820</name>
</gene>
<dbReference type="EMBL" id="JAXAFO010000002">
    <property type="protein sequence ID" value="MDX6848078.1"/>
    <property type="molecule type" value="Genomic_DNA"/>
</dbReference>
<comment type="function">
    <text evidence="6">Together with LptD, is involved in the assembly of lipopolysaccharide (LPS) at the surface of the outer membrane. Required for the proper assembly of LptD. Binds LPS and may serve as the LPS recognition site at the outer membrane.</text>
</comment>
<name>A0ABU4RWP0_9GAMM</name>
<proteinExistence type="inferred from homology"/>
<evidence type="ECO:0000313" key="7">
    <source>
        <dbReference type="EMBL" id="MDX6848078.1"/>
    </source>
</evidence>
<evidence type="ECO:0000313" key="8">
    <source>
        <dbReference type="Proteomes" id="UP001273505"/>
    </source>
</evidence>
<keyword evidence="1 6" id="KW-0732">Signal</keyword>
<organism evidence="7 8">
    <name type="scientific">Gilvimarinus gilvus</name>
    <dbReference type="NCBI Taxonomy" id="3058038"/>
    <lineage>
        <taxon>Bacteria</taxon>
        <taxon>Pseudomonadati</taxon>
        <taxon>Pseudomonadota</taxon>
        <taxon>Gammaproteobacteria</taxon>
        <taxon>Cellvibrionales</taxon>
        <taxon>Cellvibrionaceae</taxon>
        <taxon>Gilvimarinus</taxon>
    </lineage>
</organism>
<dbReference type="Proteomes" id="UP001273505">
    <property type="component" value="Unassembled WGS sequence"/>
</dbReference>
<dbReference type="PANTHER" id="PTHR38098">
    <property type="entry name" value="LPS-ASSEMBLY LIPOPROTEIN LPTE"/>
    <property type="match status" value="1"/>
</dbReference>
<keyword evidence="2 6" id="KW-0472">Membrane</keyword>
<dbReference type="Gene3D" id="3.30.160.150">
    <property type="entry name" value="Lipoprotein like domain"/>
    <property type="match status" value="1"/>
</dbReference>
<comment type="subunit">
    <text evidence="6">Component of the lipopolysaccharide transport and assembly complex. Interacts with LptD.</text>
</comment>
<dbReference type="PROSITE" id="PS51257">
    <property type="entry name" value="PROKAR_LIPOPROTEIN"/>
    <property type="match status" value="1"/>
</dbReference>
<evidence type="ECO:0000256" key="2">
    <source>
        <dbReference type="ARBA" id="ARBA00023136"/>
    </source>
</evidence>